<dbReference type="RefSeq" id="WP_394318830.1">
    <property type="nucleotide sequence ID" value="NZ_JBHMQV010000009.1"/>
</dbReference>
<dbReference type="InterPro" id="IPR029063">
    <property type="entry name" value="SAM-dependent_MTases_sf"/>
</dbReference>
<evidence type="ECO:0008006" key="4">
    <source>
        <dbReference type="Google" id="ProtNLM"/>
    </source>
</evidence>
<evidence type="ECO:0000256" key="1">
    <source>
        <dbReference type="SAM" id="MobiDB-lite"/>
    </source>
</evidence>
<organism evidence="2 3">
    <name type="scientific">Streptomyces noboritoensis</name>
    <dbReference type="NCBI Taxonomy" id="67337"/>
    <lineage>
        <taxon>Bacteria</taxon>
        <taxon>Bacillati</taxon>
        <taxon>Actinomycetota</taxon>
        <taxon>Actinomycetes</taxon>
        <taxon>Kitasatosporales</taxon>
        <taxon>Streptomycetaceae</taxon>
        <taxon>Streptomyces</taxon>
    </lineage>
</organism>
<protein>
    <recommendedName>
        <fullName evidence="4">Methyltransferase type 12</fullName>
    </recommendedName>
</protein>
<dbReference type="EMBL" id="JBHMQV010000009">
    <property type="protein sequence ID" value="MFC0844531.1"/>
    <property type="molecule type" value="Genomic_DNA"/>
</dbReference>
<evidence type="ECO:0000313" key="2">
    <source>
        <dbReference type="EMBL" id="MFC0844531.1"/>
    </source>
</evidence>
<accession>A0ABV6TH50</accession>
<evidence type="ECO:0000313" key="3">
    <source>
        <dbReference type="Proteomes" id="UP001589887"/>
    </source>
</evidence>
<keyword evidence="3" id="KW-1185">Reference proteome</keyword>
<feature type="region of interest" description="Disordered" evidence="1">
    <location>
        <begin position="1"/>
        <end position="34"/>
    </location>
</feature>
<name>A0ABV6TH50_9ACTN</name>
<proteinExistence type="predicted"/>
<comment type="caution">
    <text evidence="2">The sequence shown here is derived from an EMBL/GenBank/DDBJ whole genome shotgun (WGS) entry which is preliminary data.</text>
</comment>
<reference evidence="2 3" key="1">
    <citation type="submission" date="2024-09" db="EMBL/GenBank/DDBJ databases">
        <authorList>
            <person name="Sun Q."/>
            <person name="Mori K."/>
        </authorList>
    </citation>
    <scope>NUCLEOTIDE SEQUENCE [LARGE SCALE GENOMIC DNA]</scope>
    <source>
        <strain evidence="2 3">JCM 4557</strain>
    </source>
</reference>
<dbReference type="SUPFAM" id="SSF53335">
    <property type="entry name" value="S-adenosyl-L-methionine-dependent methyltransferases"/>
    <property type="match status" value="1"/>
</dbReference>
<gene>
    <name evidence="2" type="ORF">ACFH04_12565</name>
</gene>
<sequence>MTEAQPRGQVPAPDDVLRPPRTGGHGMTRFDDAYDQPDPRAYFRALRPWGYETPHHAQRVFRRLVAARTTYEVEPVTVLDLCCSYGVNAALLQHDLTLDDLYARYTSARAAALTTAELTERDRSFYAARRRGAVCVIGLDRAANAVSYARAVGLLAAGFAEDLEAAPPSRALLRAVRHTRLITVTGGASFLSARTFAPLLASIEVPVWVAAFVLRTGSYRAIAHSLAAYGLVTEKLVAPTFPQRRFTDERERRYAVDAVTAAGEDPRGKEGEGAFHTALYLSRPAAEVADVPLSALLGGGL</sequence>
<dbReference type="Proteomes" id="UP001589887">
    <property type="component" value="Unassembled WGS sequence"/>
</dbReference>